<dbReference type="CDD" id="cd01650">
    <property type="entry name" value="RT_nLTR_like"/>
    <property type="match status" value="1"/>
</dbReference>
<evidence type="ECO:0000313" key="3">
    <source>
        <dbReference type="EMBL" id="KAK7109632.1"/>
    </source>
</evidence>
<dbReference type="PROSITE" id="PS50878">
    <property type="entry name" value="RT_POL"/>
    <property type="match status" value="1"/>
</dbReference>
<name>A0AAN9BQ55_9CAEN</name>
<keyword evidence="4" id="KW-1185">Reference proteome</keyword>
<evidence type="ECO:0000256" key="1">
    <source>
        <dbReference type="SAM" id="Coils"/>
    </source>
</evidence>
<comment type="caution">
    <text evidence="3">The sequence shown here is derived from an EMBL/GenBank/DDBJ whole genome shotgun (WGS) entry which is preliminary data.</text>
</comment>
<organism evidence="3 4">
    <name type="scientific">Littorina saxatilis</name>
    <dbReference type="NCBI Taxonomy" id="31220"/>
    <lineage>
        <taxon>Eukaryota</taxon>
        <taxon>Metazoa</taxon>
        <taxon>Spiralia</taxon>
        <taxon>Lophotrochozoa</taxon>
        <taxon>Mollusca</taxon>
        <taxon>Gastropoda</taxon>
        <taxon>Caenogastropoda</taxon>
        <taxon>Littorinimorpha</taxon>
        <taxon>Littorinoidea</taxon>
        <taxon>Littorinidae</taxon>
        <taxon>Littorina</taxon>
    </lineage>
</organism>
<accession>A0AAN9BQ55</accession>
<evidence type="ECO:0000313" key="4">
    <source>
        <dbReference type="Proteomes" id="UP001374579"/>
    </source>
</evidence>
<dbReference type="PANTHER" id="PTHR47027">
    <property type="entry name" value="REVERSE TRANSCRIPTASE DOMAIN-CONTAINING PROTEIN"/>
    <property type="match status" value="1"/>
</dbReference>
<feature type="coiled-coil region" evidence="1">
    <location>
        <begin position="351"/>
        <end position="386"/>
    </location>
</feature>
<sequence length="967" mass="111981">MYDTGRLAQVTSEMRRYNLHAMGISECRWTGTGSLKTITGETVLYSGRDDDQHREGVAVILRKGVEKCLLEWKPVNSRLMKVRLRGKQVNISLLQCYAPTNDAEEEDKDTFYEILQSELETVPSHDLVIVMGDLNAKVGDNNEHYTRTMGNHGCGNMNENGERLADFCTMNNLVIGGTLFPHRTIHKLTWCSPNNRDQNQIDHLMINGTWRRSLQDVKVKRGADVGSDHHLVVANIKLKLRKTGTKTKRSQRFNIDKLKMPQIKTTFSLELKNKFQALQELQEEEENTGNTNVDAAWKRIEGIYTESSQTCLGYRTGQKGKEWIQQETWTAIEERRNIKKKVTDAKSARLKERYQQEYSEAHKKVKRLARKNKREYMEELATQAEEAATKGEQGSLYKITKQISGKFKSASAGPVKDKQGKLLTTEKEIEERWAEHFQEVLNRPDPEDTPEIEEAEEDLDINTEPPTKEEIIRAIKTLKNNKAPGGDCLNAELFKTDPETSAAILQPLFEEIWKKEEVPSEWTKGIIIKLPKKGALDDCNNWRGITLLSVPSKILAKIIIQRISDSVDKTLRKEQAGFRKNRGCMDQIFALRNIIEQCTEWQRQLYINFVDFQKAFDSVHRDSLWKILRHYGIPQKMVQLVRSFYQNYSCTVGDNNISFQVKTGVRQGCVMSSVLFNLAIDWVMRNTTKDAQRGIRWTLFSFLDDLDFADDLALLSHTHKHIQEKTDRLCMFGGQIGLSVSQKKTETMLLNAERPTPVKAYGADLPQTEQFTYLGSIIRKDGGAEKDIKSRLNKARNVMRTMNNIWKSTQYSTHTKLKLYRSCVMSTLMYGSECWRMTKSDAAKLSSFHTTCLRKILRIFWPRKISNNDLLQRCNMEEMETLITQRRWRWIGHVLRMENDSIPKVALRWTPEGKRKRGRPKQTWRRTVEGESKDLNHSWATLERLARDRQKWRSFVAALHATRRERQ</sequence>
<dbReference type="Proteomes" id="UP001374579">
    <property type="component" value="Unassembled WGS sequence"/>
</dbReference>
<dbReference type="Pfam" id="PF14529">
    <property type="entry name" value="Exo_endo_phos_2"/>
    <property type="match status" value="1"/>
</dbReference>
<dbReference type="PANTHER" id="PTHR47027:SF25">
    <property type="entry name" value="REVERSE TRANSCRIPTASE DOMAIN-CONTAINING PROTEIN"/>
    <property type="match status" value="1"/>
</dbReference>
<dbReference type="InterPro" id="IPR036691">
    <property type="entry name" value="Endo/exonu/phosph_ase_sf"/>
</dbReference>
<dbReference type="SUPFAM" id="SSF56672">
    <property type="entry name" value="DNA/RNA polymerases"/>
    <property type="match status" value="1"/>
</dbReference>
<dbReference type="InterPro" id="IPR043502">
    <property type="entry name" value="DNA/RNA_pol_sf"/>
</dbReference>
<proteinExistence type="predicted"/>
<keyword evidence="1" id="KW-0175">Coiled coil</keyword>
<protein>
    <recommendedName>
        <fullName evidence="2">Reverse transcriptase domain-containing protein</fullName>
    </recommendedName>
</protein>
<reference evidence="3 4" key="1">
    <citation type="submission" date="2024-02" db="EMBL/GenBank/DDBJ databases">
        <title>Chromosome-scale genome assembly of the rough periwinkle Littorina saxatilis.</title>
        <authorList>
            <person name="De Jode A."/>
            <person name="Faria R."/>
            <person name="Formenti G."/>
            <person name="Sims Y."/>
            <person name="Smith T.P."/>
            <person name="Tracey A."/>
            <person name="Wood J.M.D."/>
            <person name="Zagrodzka Z.B."/>
            <person name="Johannesson K."/>
            <person name="Butlin R.K."/>
            <person name="Leder E.H."/>
        </authorList>
    </citation>
    <scope>NUCLEOTIDE SEQUENCE [LARGE SCALE GENOMIC DNA]</scope>
    <source>
        <strain evidence="3">Snail1</strain>
        <tissue evidence="3">Muscle</tissue>
    </source>
</reference>
<dbReference type="AlphaFoldDB" id="A0AAN9BQ55"/>
<evidence type="ECO:0000259" key="2">
    <source>
        <dbReference type="PROSITE" id="PS50878"/>
    </source>
</evidence>
<dbReference type="GO" id="GO:0003824">
    <property type="term" value="F:catalytic activity"/>
    <property type="evidence" value="ECO:0007669"/>
    <property type="project" value="InterPro"/>
</dbReference>
<dbReference type="InterPro" id="IPR005135">
    <property type="entry name" value="Endo/exonuclease/phosphatase"/>
</dbReference>
<dbReference type="SUPFAM" id="SSF56219">
    <property type="entry name" value="DNase I-like"/>
    <property type="match status" value="1"/>
</dbReference>
<dbReference type="EMBL" id="JBAMIC010000003">
    <property type="protein sequence ID" value="KAK7109632.1"/>
    <property type="molecule type" value="Genomic_DNA"/>
</dbReference>
<dbReference type="InterPro" id="IPR000477">
    <property type="entry name" value="RT_dom"/>
</dbReference>
<dbReference type="CDD" id="cd09076">
    <property type="entry name" value="L1-EN"/>
    <property type="match status" value="1"/>
</dbReference>
<gene>
    <name evidence="3" type="ORF">V1264_013643</name>
</gene>
<feature type="domain" description="Reverse transcriptase" evidence="2">
    <location>
        <begin position="511"/>
        <end position="778"/>
    </location>
</feature>
<dbReference type="Pfam" id="PF00078">
    <property type="entry name" value="RVT_1"/>
    <property type="match status" value="1"/>
</dbReference>
<dbReference type="Gene3D" id="3.60.10.10">
    <property type="entry name" value="Endonuclease/exonuclease/phosphatase"/>
    <property type="match status" value="1"/>
</dbReference>